<proteinExistence type="predicted"/>
<accession>A0A1A8WK80</accession>
<reference evidence="2" key="1">
    <citation type="submission" date="2016-05" db="EMBL/GenBank/DDBJ databases">
        <authorList>
            <person name="Lavstsen T."/>
            <person name="Jespersen J.S."/>
        </authorList>
    </citation>
    <scope>NUCLEOTIDE SEQUENCE [LARGE SCALE GENOMIC DNA]</scope>
</reference>
<dbReference type="Proteomes" id="UP000078546">
    <property type="component" value="Unassembled WGS sequence"/>
</dbReference>
<sequence>MHAHRWYDKLVNRIVEKLDDLNISLVEHRLRAPDQLTVLRNQIPQAQLSVHIWMHLSRVNLTSNTHDAITFCEYPQMYWKNKAF</sequence>
<evidence type="ECO:0000313" key="3">
    <source>
        <dbReference type="Proteomes" id="UP000078546"/>
    </source>
</evidence>
<evidence type="ECO:0000313" key="2">
    <source>
        <dbReference type="EMBL" id="SBS93371.1"/>
    </source>
</evidence>
<dbReference type="EMBL" id="FLQV01000107">
    <property type="protein sequence ID" value="SBS81514.1"/>
    <property type="molecule type" value="Genomic_DNA"/>
</dbReference>
<dbReference type="AlphaFoldDB" id="A0A1A8WK80"/>
<evidence type="ECO:0000313" key="1">
    <source>
        <dbReference type="EMBL" id="SBS81514.1"/>
    </source>
</evidence>
<protein>
    <submittedName>
        <fullName evidence="2">Uncharacterized protein</fullName>
    </submittedName>
</protein>
<gene>
    <name evidence="1" type="ORF">POVCU1_005610</name>
    <name evidence="2" type="ORF">POVCU2_0080680</name>
</gene>
<organism evidence="2 4">
    <name type="scientific">Plasmodium ovale curtisi</name>
    <dbReference type="NCBI Taxonomy" id="864141"/>
    <lineage>
        <taxon>Eukaryota</taxon>
        <taxon>Sar</taxon>
        <taxon>Alveolata</taxon>
        <taxon>Apicomplexa</taxon>
        <taxon>Aconoidasida</taxon>
        <taxon>Haemosporida</taxon>
        <taxon>Plasmodiidae</taxon>
        <taxon>Plasmodium</taxon>
        <taxon>Plasmodium (Plasmodium)</taxon>
    </lineage>
</organism>
<evidence type="ECO:0000313" key="4">
    <source>
        <dbReference type="Proteomes" id="UP000078560"/>
    </source>
</evidence>
<dbReference type="Proteomes" id="UP000078560">
    <property type="component" value="Unassembled WGS sequence"/>
</dbReference>
<name>A0A1A8WK80_PLAOA</name>
<dbReference type="EMBL" id="FLQU01001509">
    <property type="protein sequence ID" value="SBS93371.1"/>
    <property type="molecule type" value="Genomic_DNA"/>
</dbReference>
<reference evidence="3 4" key="2">
    <citation type="submission" date="2016-05" db="EMBL/GenBank/DDBJ databases">
        <authorList>
            <person name="Naeem Raeece"/>
        </authorList>
    </citation>
    <scope>NUCLEOTIDE SEQUENCE [LARGE SCALE GENOMIC DNA]</scope>
</reference>